<feature type="transmembrane region" description="Helical" evidence="5">
    <location>
        <begin position="168"/>
        <end position="186"/>
    </location>
</feature>
<keyword evidence="4 5" id="KW-0472">Membrane</keyword>
<feature type="transmembrane region" description="Helical" evidence="5">
    <location>
        <begin position="101"/>
        <end position="122"/>
    </location>
</feature>
<evidence type="ECO:0000313" key="6">
    <source>
        <dbReference type="EMBL" id="QFZ86211.1"/>
    </source>
</evidence>
<evidence type="ECO:0000256" key="4">
    <source>
        <dbReference type="ARBA" id="ARBA00023136"/>
    </source>
</evidence>
<feature type="transmembrane region" description="Helical" evidence="5">
    <location>
        <begin position="77"/>
        <end position="95"/>
    </location>
</feature>
<sequence>MTVWQGASFLLCVALATCAQTLTGFAFGLILMGLVGMLEIVPLADAANVASVLTLVQASLVLRGSRKALDLAALRDTATGSGIGVVAGVLLIGWLSANVMLLLRVLLGLTILACATTMLVRVTPLRERSSRSSFRAFGLVSGLMSGLFSSAGPPLVYQFYRQPMGQVAIRQTLVMIFAFNSLLRLMLVVPAGHFSLRALWLCLFAMPLVMALTWLLQRHPPNWSARTVRLIVCALLGVAGLSLILPIAASYVRGGA</sequence>
<accession>A0A5Q0M9D4</accession>
<feature type="transmembrane region" description="Helical" evidence="5">
    <location>
        <begin position="228"/>
        <end position="252"/>
    </location>
</feature>
<evidence type="ECO:0000256" key="2">
    <source>
        <dbReference type="ARBA" id="ARBA00022692"/>
    </source>
</evidence>
<evidence type="ECO:0000256" key="1">
    <source>
        <dbReference type="ARBA" id="ARBA00004141"/>
    </source>
</evidence>
<dbReference type="Pfam" id="PF01925">
    <property type="entry name" value="TauE"/>
    <property type="match status" value="1"/>
</dbReference>
<dbReference type="AlphaFoldDB" id="A0A5Q0M9D4"/>
<name>A0A5Q0M9D4_VARPD</name>
<comment type="similarity">
    <text evidence="5">Belongs to the 4-toluene sulfonate uptake permease (TSUP) (TC 2.A.102) family.</text>
</comment>
<evidence type="ECO:0000313" key="7">
    <source>
        <dbReference type="Proteomes" id="UP000326780"/>
    </source>
</evidence>
<evidence type="ECO:0000256" key="5">
    <source>
        <dbReference type="RuleBase" id="RU363041"/>
    </source>
</evidence>
<protein>
    <recommendedName>
        <fullName evidence="5">Probable membrane transporter protein</fullName>
    </recommendedName>
</protein>
<keyword evidence="3 5" id="KW-1133">Transmembrane helix</keyword>
<organism evidence="6 7">
    <name type="scientific">Variovorax paradoxus</name>
    <dbReference type="NCBI Taxonomy" id="34073"/>
    <lineage>
        <taxon>Bacteria</taxon>
        <taxon>Pseudomonadati</taxon>
        <taxon>Pseudomonadota</taxon>
        <taxon>Betaproteobacteria</taxon>
        <taxon>Burkholderiales</taxon>
        <taxon>Comamonadaceae</taxon>
        <taxon>Variovorax</taxon>
    </lineage>
</organism>
<dbReference type="InterPro" id="IPR002781">
    <property type="entry name" value="TM_pro_TauE-like"/>
</dbReference>
<feature type="transmembrane region" description="Helical" evidence="5">
    <location>
        <begin position="134"/>
        <end position="156"/>
    </location>
</feature>
<proteinExistence type="inferred from homology"/>
<comment type="subcellular location">
    <subcellularLocation>
        <location evidence="5">Cell membrane</location>
        <topology evidence="5">Multi-pass membrane protein</topology>
    </subcellularLocation>
    <subcellularLocation>
        <location evidence="1">Membrane</location>
        <topology evidence="1">Multi-pass membrane protein</topology>
    </subcellularLocation>
</comment>
<evidence type="ECO:0000256" key="3">
    <source>
        <dbReference type="ARBA" id="ARBA00022989"/>
    </source>
</evidence>
<gene>
    <name evidence="6" type="ORF">GFK26_27320</name>
</gene>
<keyword evidence="5" id="KW-1003">Cell membrane</keyword>
<dbReference type="EMBL" id="CP045644">
    <property type="protein sequence ID" value="QFZ86211.1"/>
    <property type="molecule type" value="Genomic_DNA"/>
</dbReference>
<feature type="transmembrane region" description="Helical" evidence="5">
    <location>
        <begin position="198"/>
        <end position="216"/>
    </location>
</feature>
<dbReference type="GO" id="GO:0005886">
    <property type="term" value="C:plasma membrane"/>
    <property type="evidence" value="ECO:0007669"/>
    <property type="project" value="UniProtKB-SubCell"/>
</dbReference>
<dbReference type="RefSeq" id="WP_153284711.1">
    <property type="nucleotide sequence ID" value="NZ_CP045644.1"/>
</dbReference>
<keyword evidence="2 5" id="KW-0812">Transmembrane</keyword>
<dbReference type="Proteomes" id="UP000326780">
    <property type="component" value="Chromosome"/>
</dbReference>
<reference evidence="6 7" key="1">
    <citation type="submission" date="2019-10" db="EMBL/GenBank/DDBJ databases">
        <title>Complete genome sequence of Variovorax paradoxus 5C-2.</title>
        <authorList>
            <person name="Gogoleva N.E."/>
            <person name="Balkin A.S."/>
        </authorList>
    </citation>
    <scope>NUCLEOTIDE SEQUENCE [LARGE SCALE GENOMIC DNA]</scope>
    <source>
        <strain evidence="6 7">5C-2</strain>
    </source>
</reference>